<comment type="subcellular location">
    <subcellularLocation>
        <location evidence="1">Cell membrane</location>
        <topology evidence="1">Multi-pass membrane protein</topology>
    </subcellularLocation>
</comment>
<evidence type="ECO:0000313" key="10">
    <source>
        <dbReference type="Proteomes" id="UP000807353"/>
    </source>
</evidence>
<evidence type="ECO:0000256" key="4">
    <source>
        <dbReference type="ARBA" id="ARBA00022692"/>
    </source>
</evidence>
<dbReference type="OrthoDB" id="442352at2759"/>
<feature type="transmembrane region" description="Helical" evidence="7">
    <location>
        <begin position="425"/>
        <end position="453"/>
    </location>
</feature>
<dbReference type="Proteomes" id="UP000807353">
    <property type="component" value="Unassembled WGS sequence"/>
</dbReference>
<protein>
    <recommendedName>
        <fullName evidence="8">Citrate transporter-like domain-containing protein</fullName>
    </recommendedName>
</protein>
<keyword evidence="2" id="KW-0813">Transport</keyword>
<accession>A0A9P5YEE3</accession>
<feature type="transmembrane region" description="Helical" evidence="7">
    <location>
        <begin position="518"/>
        <end position="539"/>
    </location>
</feature>
<evidence type="ECO:0000256" key="3">
    <source>
        <dbReference type="ARBA" id="ARBA00022475"/>
    </source>
</evidence>
<name>A0A9P5YEE3_9AGAR</name>
<organism evidence="9 10">
    <name type="scientific">Collybia nuda</name>
    <dbReference type="NCBI Taxonomy" id="64659"/>
    <lineage>
        <taxon>Eukaryota</taxon>
        <taxon>Fungi</taxon>
        <taxon>Dikarya</taxon>
        <taxon>Basidiomycota</taxon>
        <taxon>Agaricomycotina</taxon>
        <taxon>Agaricomycetes</taxon>
        <taxon>Agaricomycetidae</taxon>
        <taxon>Agaricales</taxon>
        <taxon>Tricholomatineae</taxon>
        <taxon>Clitocybaceae</taxon>
        <taxon>Collybia</taxon>
    </lineage>
</organism>
<feature type="transmembrane region" description="Helical" evidence="7">
    <location>
        <begin position="121"/>
        <end position="148"/>
    </location>
</feature>
<dbReference type="AlphaFoldDB" id="A0A9P5YEE3"/>
<keyword evidence="5 7" id="KW-1133">Transmembrane helix</keyword>
<dbReference type="PANTHER" id="PTHR43302:SF5">
    <property type="entry name" value="TRANSPORTER ARSB-RELATED"/>
    <property type="match status" value="1"/>
</dbReference>
<dbReference type="InterPro" id="IPR004680">
    <property type="entry name" value="Cit_transptr-like_dom"/>
</dbReference>
<feature type="domain" description="Citrate transporter-like" evidence="8">
    <location>
        <begin position="79"/>
        <end position="272"/>
    </location>
</feature>
<keyword evidence="3" id="KW-1003">Cell membrane</keyword>
<comment type="caution">
    <text evidence="9">The sequence shown here is derived from an EMBL/GenBank/DDBJ whole genome shotgun (WGS) entry which is preliminary data.</text>
</comment>
<evidence type="ECO:0000313" key="9">
    <source>
        <dbReference type="EMBL" id="KAF9467129.1"/>
    </source>
</evidence>
<dbReference type="GO" id="GO:0005886">
    <property type="term" value="C:plasma membrane"/>
    <property type="evidence" value="ECO:0007669"/>
    <property type="project" value="UniProtKB-SubCell"/>
</dbReference>
<gene>
    <name evidence="9" type="ORF">BDZ94DRAFT_1249629</name>
</gene>
<evidence type="ECO:0000256" key="5">
    <source>
        <dbReference type="ARBA" id="ARBA00022989"/>
    </source>
</evidence>
<sequence>MITRFSIVTLVIFIISTVFVIHPVSFKLPARLPYCGGRRVPINLNTAPILAIAILWASQCLGGTQIRNGIVGTDDIKPYNILILFISLAYMAITLDITGVLQAAAFWVSNKGGSNTRKLFFYFYVMLTILSVVLGNDPVILSGTAFLVYYTAATKLEPTAWLMAEFAAANTASMVLFVGNPTNVVICEGFGINNAAFTAYTILPFVACVVACYIVLAVQFRDEKYLPRKVPLTAKLNVREVLRDPVGAWVGSIILGTCLVVIIVVSFFKVDVWKISLPFAAAKFIFDLGWDYYRFAPQRNDAKEDSSDDPMVSELQRAMSMPNNIQKSETFVSIDATLPTSQTDSPESSTTLPPKPKSIKLSPYLKQISTSFSRRFRTLSTALPRLPFALIPFAFSQFILIEALSHQGWIEVFSHWLVKASNRQVYPTIWIIGVLGVLLCNLAGTNIGATILLTKIVRSAPGFPEDSTRAAAIALAVASNIGAVSFTFSASLAGLLWKTILNQKNITITQKSFAFWNILPLAAMTGVGLAIVSAEMAVLY</sequence>
<keyword evidence="4 7" id="KW-0812">Transmembrane</keyword>
<dbReference type="GO" id="GO:0055085">
    <property type="term" value="P:transmembrane transport"/>
    <property type="evidence" value="ECO:0007669"/>
    <property type="project" value="InterPro"/>
</dbReference>
<evidence type="ECO:0000256" key="6">
    <source>
        <dbReference type="ARBA" id="ARBA00023136"/>
    </source>
</evidence>
<keyword evidence="6 7" id="KW-0472">Membrane</keyword>
<feature type="transmembrane region" description="Helical" evidence="7">
    <location>
        <begin position="246"/>
        <end position="268"/>
    </location>
</feature>
<evidence type="ECO:0000256" key="1">
    <source>
        <dbReference type="ARBA" id="ARBA00004651"/>
    </source>
</evidence>
<evidence type="ECO:0000256" key="2">
    <source>
        <dbReference type="ARBA" id="ARBA00022448"/>
    </source>
</evidence>
<evidence type="ECO:0000256" key="7">
    <source>
        <dbReference type="SAM" id="Phobius"/>
    </source>
</evidence>
<proteinExistence type="predicted"/>
<evidence type="ECO:0000259" key="8">
    <source>
        <dbReference type="Pfam" id="PF03600"/>
    </source>
</evidence>
<feature type="transmembrane region" description="Helical" evidence="7">
    <location>
        <begin position="199"/>
        <end position="220"/>
    </location>
</feature>
<feature type="transmembrane region" description="Helical" evidence="7">
    <location>
        <begin position="78"/>
        <end position="101"/>
    </location>
</feature>
<dbReference type="EMBL" id="MU150238">
    <property type="protein sequence ID" value="KAF9467129.1"/>
    <property type="molecule type" value="Genomic_DNA"/>
</dbReference>
<feature type="transmembrane region" description="Helical" evidence="7">
    <location>
        <begin position="473"/>
        <end position="497"/>
    </location>
</feature>
<feature type="transmembrane region" description="Helical" evidence="7">
    <location>
        <begin position="160"/>
        <end position="179"/>
    </location>
</feature>
<dbReference type="Pfam" id="PF03600">
    <property type="entry name" value="CitMHS"/>
    <property type="match status" value="1"/>
</dbReference>
<keyword evidence="10" id="KW-1185">Reference proteome</keyword>
<dbReference type="PANTHER" id="PTHR43302">
    <property type="entry name" value="TRANSPORTER ARSB-RELATED"/>
    <property type="match status" value="1"/>
</dbReference>
<feature type="transmembrane region" description="Helical" evidence="7">
    <location>
        <begin position="7"/>
        <end position="26"/>
    </location>
</feature>
<reference evidence="9" key="1">
    <citation type="submission" date="2020-11" db="EMBL/GenBank/DDBJ databases">
        <authorList>
            <consortium name="DOE Joint Genome Institute"/>
            <person name="Ahrendt S."/>
            <person name="Riley R."/>
            <person name="Andreopoulos W."/>
            <person name="Labutti K."/>
            <person name="Pangilinan J."/>
            <person name="Ruiz-Duenas F.J."/>
            <person name="Barrasa J.M."/>
            <person name="Sanchez-Garcia M."/>
            <person name="Camarero S."/>
            <person name="Miyauchi S."/>
            <person name="Serrano A."/>
            <person name="Linde D."/>
            <person name="Babiker R."/>
            <person name="Drula E."/>
            <person name="Ayuso-Fernandez I."/>
            <person name="Pacheco R."/>
            <person name="Padilla G."/>
            <person name="Ferreira P."/>
            <person name="Barriuso J."/>
            <person name="Kellner H."/>
            <person name="Castanera R."/>
            <person name="Alfaro M."/>
            <person name="Ramirez L."/>
            <person name="Pisabarro A.G."/>
            <person name="Kuo A."/>
            <person name="Tritt A."/>
            <person name="Lipzen A."/>
            <person name="He G."/>
            <person name="Yan M."/>
            <person name="Ng V."/>
            <person name="Cullen D."/>
            <person name="Martin F."/>
            <person name="Rosso M.-N."/>
            <person name="Henrissat B."/>
            <person name="Hibbett D."/>
            <person name="Martinez A.T."/>
            <person name="Grigoriev I.V."/>
        </authorList>
    </citation>
    <scope>NUCLEOTIDE SEQUENCE</scope>
    <source>
        <strain evidence="9">CBS 247.69</strain>
    </source>
</reference>